<dbReference type="SMART" id="SM00220">
    <property type="entry name" value="S_TKc"/>
    <property type="match status" value="1"/>
</dbReference>
<evidence type="ECO:0000256" key="6">
    <source>
        <dbReference type="ARBA" id="ARBA00022840"/>
    </source>
</evidence>
<reference evidence="9" key="1">
    <citation type="submission" date="2020-02" db="EMBL/GenBank/DDBJ databases">
        <authorList>
            <person name="Meier V. D."/>
        </authorList>
    </citation>
    <scope>NUCLEOTIDE SEQUENCE</scope>
    <source>
        <strain evidence="9">AVDCRST_MAG11</strain>
    </source>
</reference>
<evidence type="ECO:0000256" key="7">
    <source>
        <dbReference type="PROSITE-ProRule" id="PRU10141"/>
    </source>
</evidence>
<dbReference type="Pfam" id="PF00069">
    <property type="entry name" value="Pkinase"/>
    <property type="match status" value="1"/>
</dbReference>
<dbReference type="Gene3D" id="1.10.510.10">
    <property type="entry name" value="Transferase(Phosphotransferase) domain 1"/>
    <property type="match status" value="1"/>
</dbReference>
<feature type="binding site" evidence="7">
    <location>
        <position position="46"/>
    </location>
    <ligand>
        <name>ATP</name>
        <dbReference type="ChEBI" id="CHEBI:30616"/>
    </ligand>
</feature>
<sequence length="293" mass="30787">MTPDLREQLQESLGTAYAIQRELGGGGMSRVFLAEELALGRRVVVKVLPREAGAGLSIERFRREIQLAARLQHPHIVPLLAAGDAGGVPYFTMPFVEGNSLRERLRGRAEPVPVRDAVRLLRDVAAALAYAHESGVVHRDIKPDNVLVSHGSAMVTDFGVAKAVSSARADAAPGAGDGTLTALGSSLGTPAYMAPEQAAADPATDHRADIYSFGVLAYELLAGEAPFAGRAPHAMIVAHLTEAPRPLADARPGVPAALAELVGRCLAKDPEARPQSAAEVVRVLDDLPLTAES</sequence>
<gene>
    <name evidence="9" type="ORF">AVDCRST_MAG11-3706</name>
</gene>
<evidence type="ECO:0000256" key="1">
    <source>
        <dbReference type="ARBA" id="ARBA00012513"/>
    </source>
</evidence>
<dbReference type="EMBL" id="CADCTU010000790">
    <property type="protein sequence ID" value="CAA9354023.1"/>
    <property type="molecule type" value="Genomic_DNA"/>
</dbReference>
<dbReference type="EC" id="2.7.11.1" evidence="1"/>
<dbReference type="PANTHER" id="PTHR43289:SF6">
    <property type="entry name" value="SERINE_THREONINE-PROTEIN KINASE NEKL-3"/>
    <property type="match status" value="1"/>
</dbReference>
<organism evidence="9">
    <name type="scientific">uncultured Gemmatimonadaceae bacterium</name>
    <dbReference type="NCBI Taxonomy" id="246130"/>
    <lineage>
        <taxon>Bacteria</taxon>
        <taxon>Pseudomonadati</taxon>
        <taxon>Gemmatimonadota</taxon>
        <taxon>Gemmatimonadia</taxon>
        <taxon>Gemmatimonadales</taxon>
        <taxon>Gemmatimonadaceae</taxon>
        <taxon>environmental samples</taxon>
    </lineage>
</organism>
<dbReference type="SUPFAM" id="SSF56112">
    <property type="entry name" value="Protein kinase-like (PK-like)"/>
    <property type="match status" value="1"/>
</dbReference>
<keyword evidence="6 7" id="KW-0067">ATP-binding</keyword>
<name>A0A6J4MBM8_9BACT</name>
<evidence type="ECO:0000313" key="9">
    <source>
        <dbReference type="EMBL" id="CAA9354023.1"/>
    </source>
</evidence>
<dbReference type="GO" id="GO:0005524">
    <property type="term" value="F:ATP binding"/>
    <property type="evidence" value="ECO:0007669"/>
    <property type="project" value="UniProtKB-UniRule"/>
</dbReference>
<dbReference type="PANTHER" id="PTHR43289">
    <property type="entry name" value="MITOGEN-ACTIVATED PROTEIN KINASE KINASE KINASE 20-RELATED"/>
    <property type="match status" value="1"/>
</dbReference>
<keyword evidence="4 7" id="KW-0547">Nucleotide-binding</keyword>
<protein>
    <recommendedName>
        <fullName evidence="1">non-specific serine/threonine protein kinase</fullName>
        <ecNumber evidence="1">2.7.11.1</ecNumber>
    </recommendedName>
</protein>
<evidence type="ECO:0000256" key="4">
    <source>
        <dbReference type="ARBA" id="ARBA00022741"/>
    </source>
</evidence>
<dbReference type="PROSITE" id="PS00108">
    <property type="entry name" value="PROTEIN_KINASE_ST"/>
    <property type="match status" value="1"/>
</dbReference>
<proteinExistence type="predicted"/>
<dbReference type="InterPro" id="IPR011009">
    <property type="entry name" value="Kinase-like_dom_sf"/>
</dbReference>
<keyword evidence="3" id="KW-0808">Transferase</keyword>
<dbReference type="InterPro" id="IPR000719">
    <property type="entry name" value="Prot_kinase_dom"/>
</dbReference>
<feature type="domain" description="Protein kinase" evidence="8">
    <location>
        <begin position="17"/>
        <end position="290"/>
    </location>
</feature>
<evidence type="ECO:0000259" key="8">
    <source>
        <dbReference type="PROSITE" id="PS50011"/>
    </source>
</evidence>
<dbReference type="Gene3D" id="3.30.200.20">
    <property type="entry name" value="Phosphorylase Kinase, domain 1"/>
    <property type="match status" value="1"/>
</dbReference>
<dbReference type="InterPro" id="IPR017441">
    <property type="entry name" value="Protein_kinase_ATP_BS"/>
</dbReference>
<dbReference type="AlphaFoldDB" id="A0A6J4MBM8"/>
<dbReference type="PIRSF" id="PIRSF000654">
    <property type="entry name" value="Integrin-linked_kinase"/>
    <property type="match status" value="1"/>
</dbReference>
<dbReference type="FunFam" id="1.10.510.10:FF:000021">
    <property type="entry name" value="Serine/threonine protein kinase"/>
    <property type="match status" value="1"/>
</dbReference>
<keyword evidence="2 9" id="KW-0723">Serine/threonine-protein kinase</keyword>
<dbReference type="CDD" id="cd14014">
    <property type="entry name" value="STKc_PknB_like"/>
    <property type="match status" value="1"/>
</dbReference>
<dbReference type="PROSITE" id="PS00107">
    <property type="entry name" value="PROTEIN_KINASE_ATP"/>
    <property type="match status" value="1"/>
</dbReference>
<feature type="non-terminal residue" evidence="9">
    <location>
        <position position="293"/>
    </location>
</feature>
<evidence type="ECO:0000256" key="2">
    <source>
        <dbReference type="ARBA" id="ARBA00022527"/>
    </source>
</evidence>
<dbReference type="GO" id="GO:0004674">
    <property type="term" value="F:protein serine/threonine kinase activity"/>
    <property type="evidence" value="ECO:0007669"/>
    <property type="project" value="UniProtKB-KW"/>
</dbReference>
<evidence type="ECO:0000256" key="3">
    <source>
        <dbReference type="ARBA" id="ARBA00022679"/>
    </source>
</evidence>
<dbReference type="PROSITE" id="PS50011">
    <property type="entry name" value="PROTEIN_KINASE_DOM"/>
    <property type="match status" value="1"/>
</dbReference>
<dbReference type="InterPro" id="IPR008271">
    <property type="entry name" value="Ser/Thr_kinase_AS"/>
</dbReference>
<keyword evidence="5 9" id="KW-0418">Kinase</keyword>
<evidence type="ECO:0000256" key="5">
    <source>
        <dbReference type="ARBA" id="ARBA00022777"/>
    </source>
</evidence>
<accession>A0A6J4MBM8</accession>